<accession>A0A420EAW2</accession>
<gene>
    <name evidence="1" type="ORF">DBZ36_11260</name>
</gene>
<organism evidence="1 2">
    <name type="scientific">Alginatibacterium sediminis</name>
    <dbReference type="NCBI Taxonomy" id="2164068"/>
    <lineage>
        <taxon>Bacteria</taxon>
        <taxon>Pseudomonadati</taxon>
        <taxon>Pseudomonadota</taxon>
        <taxon>Gammaproteobacteria</taxon>
        <taxon>Alteromonadales</taxon>
        <taxon>Alteromonadaceae</taxon>
        <taxon>Alginatibacterium</taxon>
    </lineage>
</organism>
<dbReference type="Proteomes" id="UP000286482">
    <property type="component" value="Unassembled WGS sequence"/>
</dbReference>
<dbReference type="AlphaFoldDB" id="A0A420EAW2"/>
<reference evidence="1 2" key="1">
    <citation type="submission" date="2018-09" db="EMBL/GenBank/DDBJ databases">
        <authorList>
            <person name="Wang Z."/>
        </authorList>
    </citation>
    <scope>NUCLEOTIDE SEQUENCE [LARGE SCALE GENOMIC DNA]</scope>
    <source>
        <strain evidence="1 2">ALS 81</strain>
    </source>
</reference>
<keyword evidence="2" id="KW-1185">Reference proteome</keyword>
<comment type="caution">
    <text evidence="1">The sequence shown here is derived from an EMBL/GenBank/DDBJ whole genome shotgun (WGS) entry which is preliminary data.</text>
</comment>
<evidence type="ECO:0000313" key="2">
    <source>
        <dbReference type="Proteomes" id="UP000286482"/>
    </source>
</evidence>
<dbReference type="RefSeq" id="WP_120355056.1">
    <property type="nucleotide sequence ID" value="NZ_RAQO01000006.1"/>
</dbReference>
<dbReference type="EMBL" id="RAQO01000006">
    <property type="protein sequence ID" value="RKF17829.1"/>
    <property type="molecule type" value="Genomic_DNA"/>
</dbReference>
<evidence type="ECO:0000313" key="1">
    <source>
        <dbReference type="EMBL" id="RKF17829.1"/>
    </source>
</evidence>
<proteinExistence type="predicted"/>
<sequence length="233" mass="26724">MIQDQQSQPFMLNTLLYKSNPPSTAGKPETNSDQVCDAQPHQLYQAYSVENFANTFEQLGLFHQEQLYILCTGTVFPSELAIAAMCYGLQVVLIDEQHIKHWLNTQSHTDRYVIASADYLYQDQELSTRLLQHDSLRLVVWDYGQSMKWESSERLNQLLKASSSNYKFASFASGSAALKVYDCADSGVLELNQEQLCALLINQNYEHKRKNTYVGEYLDIIFDGLKERLNQQN</sequence>
<protein>
    <submittedName>
        <fullName evidence="1">Uncharacterized protein</fullName>
    </submittedName>
</protein>
<name>A0A420EAW2_9ALTE</name>